<dbReference type="Proteomes" id="UP000299102">
    <property type="component" value="Unassembled WGS sequence"/>
</dbReference>
<dbReference type="EMBL" id="BGZK01000059">
    <property type="protein sequence ID" value="GBP13830.1"/>
    <property type="molecule type" value="Genomic_DNA"/>
</dbReference>
<feature type="compositionally biased region" description="Basic residues" evidence="1">
    <location>
        <begin position="1"/>
        <end position="16"/>
    </location>
</feature>
<sequence length="87" mass="10098">MGTKRRPPSGGRRRGMGARTWARGTRLSPYISDISKTQYTNYTNYLQKYRFGSTINESKLIVLKRTTSDKVIKKPKRHQSRCRTESS</sequence>
<keyword evidence="3" id="KW-1185">Reference proteome</keyword>
<accession>A0A4C1TJR3</accession>
<feature type="region of interest" description="Disordered" evidence="1">
    <location>
        <begin position="1"/>
        <end position="20"/>
    </location>
</feature>
<comment type="caution">
    <text evidence="2">The sequence shown here is derived from an EMBL/GenBank/DDBJ whole genome shotgun (WGS) entry which is preliminary data.</text>
</comment>
<evidence type="ECO:0000313" key="3">
    <source>
        <dbReference type="Proteomes" id="UP000299102"/>
    </source>
</evidence>
<name>A0A4C1TJR3_EUMVA</name>
<organism evidence="2 3">
    <name type="scientific">Eumeta variegata</name>
    <name type="common">Bagworm moth</name>
    <name type="synonym">Eumeta japonica</name>
    <dbReference type="NCBI Taxonomy" id="151549"/>
    <lineage>
        <taxon>Eukaryota</taxon>
        <taxon>Metazoa</taxon>
        <taxon>Ecdysozoa</taxon>
        <taxon>Arthropoda</taxon>
        <taxon>Hexapoda</taxon>
        <taxon>Insecta</taxon>
        <taxon>Pterygota</taxon>
        <taxon>Neoptera</taxon>
        <taxon>Endopterygota</taxon>
        <taxon>Lepidoptera</taxon>
        <taxon>Glossata</taxon>
        <taxon>Ditrysia</taxon>
        <taxon>Tineoidea</taxon>
        <taxon>Psychidae</taxon>
        <taxon>Oiketicinae</taxon>
        <taxon>Eumeta</taxon>
    </lineage>
</organism>
<reference evidence="2 3" key="1">
    <citation type="journal article" date="2019" name="Commun. Biol.">
        <title>The bagworm genome reveals a unique fibroin gene that provides high tensile strength.</title>
        <authorList>
            <person name="Kono N."/>
            <person name="Nakamura H."/>
            <person name="Ohtoshi R."/>
            <person name="Tomita M."/>
            <person name="Numata K."/>
            <person name="Arakawa K."/>
        </authorList>
    </citation>
    <scope>NUCLEOTIDE SEQUENCE [LARGE SCALE GENOMIC DNA]</scope>
</reference>
<proteinExistence type="predicted"/>
<protein>
    <submittedName>
        <fullName evidence="2">Uncharacterized protein</fullName>
    </submittedName>
</protein>
<gene>
    <name evidence="2" type="ORF">EVAR_8043_1</name>
</gene>
<evidence type="ECO:0000313" key="2">
    <source>
        <dbReference type="EMBL" id="GBP13830.1"/>
    </source>
</evidence>
<dbReference type="AlphaFoldDB" id="A0A4C1TJR3"/>
<evidence type="ECO:0000256" key="1">
    <source>
        <dbReference type="SAM" id="MobiDB-lite"/>
    </source>
</evidence>